<gene>
    <name evidence="2" type="ORF">CAN33_0054850</name>
</gene>
<protein>
    <submittedName>
        <fullName evidence="2">2OG-Fe(II) oxygenase family protein</fullName>
    </submittedName>
</protein>
<organism evidence="2 3">
    <name type="scientific">Aspergillus niger</name>
    <dbReference type="NCBI Taxonomy" id="5061"/>
    <lineage>
        <taxon>Eukaryota</taxon>
        <taxon>Fungi</taxon>
        <taxon>Dikarya</taxon>
        <taxon>Ascomycota</taxon>
        <taxon>Pezizomycotina</taxon>
        <taxon>Eurotiomycetes</taxon>
        <taxon>Eurotiomycetidae</taxon>
        <taxon>Eurotiales</taxon>
        <taxon>Aspergillaceae</taxon>
        <taxon>Aspergillus</taxon>
        <taxon>Aspergillus subgen. Circumdati</taxon>
    </lineage>
</organism>
<feature type="region of interest" description="Disordered" evidence="1">
    <location>
        <begin position="1329"/>
        <end position="1351"/>
    </location>
</feature>
<dbReference type="VEuPathDB" id="FungiDB:ATCC64974_73490"/>
<feature type="region of interest" description="Disordered" evidence="1">
    <location>
        <begin position="1"/>
        <end position="35"/>
    </location>
</feature>
<dbReference type="VEuPathDB" id="FungiDB:ASPNIDRAFT2_1166016"/>
<proteinExistence type="predicted"/>
<feature type="compositionally biased region" description="Polar residues" evidence="1">
    <location>
        <begin position="13"/>
        <end position="31"/>
    </location>
</feature>
<comment type="caution">
    <text evidence="2">The sequence shown here is derived from an EMBL/GenBank/DDBJ whole genome shotgun (WGS) entry which is preliminary data.</text>
</comment>
<evidence type="ECO:0000256" key="1">
    <source>
        <dbReference type="SAM" id="MobiDB-lite"/>
    </source>
</evidence>
<sequence>MMESMDHPPIGTDSLTNPHTGASLESTQTTPVGPRSFALGLTRGYAADWTVPDALRELYQNWKDAILQTHSQISLLDFQPRCTVTDDQNEITFTVENPSAAPDPAGHPPVLGFIRFNVTQGRAEFANFGAALDEQCLELGHTTKKTGDGRLAGGHGEGLKLAALVLSRRNHHVKISANGCHWTFNFNGRAKANFYCRITPSKAKREPAATDSSAKPPRLSARVWEDVCVVVEKGPKGQQLAFTDFRAWLQHTVDLHPSSSRIRTAAGDLLLNPEYQDQVYLKGIRVSQRSLDPQPFRCGYVLAHGSVDRDRQRLLDPRQAQECIHSIWQHAIAQDAARVLPRYLALLRCHPLPADVRGAELLVTEATARRLWDLLQQDTEGANIFYCCQSRHHTESSLIRSELNKEPCALPDMLWGLLRRHGMVRDAMEELRHRLQTSKAVEVPPTVVAEGVARTLRALLALDASTARTQVVFVRCETQAVDLAYRADGDILYVHERWLQAPGTDGALDSVDTSDAGALLWPQIAEELYHRAITIMCSLTGKGVQRSGALLRSLLQQASRKLRQMPRLIRHGPTADGLWVSFYTGHSLAFVELCGAQIYYLVVLHQAICPAATRLLYDPSQDDCDCPRQVTPLSARTVLFPGLHGGSRILMVCRMEAAGEQAAIRNTSFRPRGEHGALIGTLPWAVPLPTSSAIDPEPANGCFGETRGYPDKPTRVETAHVSTNEPTEAPVEASVDQAVDQAVDKTVTEEVGRPTNVPVDTVDNVVDVPADVPTDVSVFVAAETPVDESVDDAVGISTDIPVIVSVDEASDKTSDEAGDEATDMPIHISNNEAIGVFNDMSTNVPIDVSLDEVVDVAVGAAADKAAAVSTSMPAGGSVDEPLKKPTSELVDKAIHEPAIEHTDKNVDKPADKSFSEFHLSALPPQIITPKKHRNTGVQLVVTKYSFLADHPTLGAGGVGADDRELLLHWRDVRQIGQREDAEVIDADDVLMAETEDRDLAVCRAPSPPDIPAVGCFARFGIPSYGLFQLPRLSPLPAGNVIDLTPNEVSLAAGFAQAGYRIRAAVGSDERCHQVEKEQYPSTDDHTGRPGSIPVPFSRAQTCLAEPGESDVPRIITIAGRARPLVTASGALDPWSDEWTSASAGASSVWQSCRQVAQSPVLSPDFIVGAVFGAGPRQSVTPAVGTAVRLLLEVGYSVTLRTVPIGPVAGSASSAALLLLAAPWGTNPQWIDETLADLQPTPVALGDSAALAIAATADGTGISDMATAAARENEPLVSDEVPVRPARAAASQVIEEPLATATERIDNQFVTVARNIATTITRIIGEFSKTAQPSTPYSHPGIPHAEPNRGKRARVDVEAFASATENGPVATH</sequence>
<evidence type="ECO:0000313" key="3">
    <source>
        <dbReference type="Proteomes" id="UP000197666"/>
    </source>
</evidence>
<accession>A0A505IEP7</accession>
<dbReference type="VEuPathDB" id="FungiDB:ASPNIDRAFT2_1185868"/>
<dbReference type="EMBL" id="NKJJ02000008">
    <property type="protein sequence ID" value="TPR10114.1"/>
    <property type="molecule type" value="Genomic_DNA"/>
</dbReference>
<name>A0A505IEP7_ASPNG</name>
<evidence type="ECO:0000313" key="2">
    <source>
        <dbReference type="EMBL" id="TPR10114.1"/>
    </source>
</evidence>
<dbReference type="VEuPathDB" id="FungiDB:M747DRAFT_363608"/>
<reference evidence="3" key="1">
    <citation type="submission" date="2018-10" db="EMBL/GenBank/DDBJ databases">
        <title>FDA dAtabase for Regulatory Grade micrObial Sequences (FDA-ARGOS): Supporting development and validation of Infectious Disease Dx tests.</title>
        <authorList>
            <person name="Kerrigan L."/>
            <person name="Tallon L."/>
            <person name="Sadzewicz L."/>
            <person name="Sengamalay N."/>
            <person name="Ott S."/>
            <person name="Godinez A."/>
            <person name="Nagaraj S."/>
            <person name="Vavikolanu K."/>
            <person name="Nadendla S."/>
            <person name="George J."/>
            <person name="Sichtig H."/>
        </authorList>
    </citation>
    <scope>NUCLEOTIDE SEQUENCE [LARGE SCALE GENOMIC DNA]</scope>
    <source>
        <strain evidence="3">FDAARGOS_311</strain>
    </source>
</reference>
<dbReference type="Proteomes" id="UP000197666">
    <property type="component" value="Unassembled WGS sequence"/>
</dbReference>